<dbReference type="Pfam" id="PF02880">
    <property type="entry name" value="PGM_PMM_III"/>
    <property type="match status" value="1"/>
</dbReference>
<dbReference type="InterPro" id="IPR006352">
    <property type="entry name" value="GlmM_bact"/>
</dbReference>
<evidence type="ECO:0000256" key="3">
    <source>
        <dbReference type="ARBA" id="ARBA00022723"/>
    </source>
</evidence>
<dbReference type="CDD" id="cd05802">
    <property type="entry name" value="GlmM"/>
    <property type="match status" value="1"/>
</dbReference>
<dbReference type="Gene3D" id="3.40.120.10">
    <property type="entry name" value="Alpha-D-Glucose-1,6-Bisphosphate, subunit A, domain 3"/>
    <property type="match status" value="3"/>
</dbReference>
<feature type="modified residue" description="Phosphoserine" evidence="6">
    <location>
        <position position="112"/>
    </location>
</feature>
<dbReference type="PROSITE" id="PS00710">
    <property type="entry name" value="PGM_PMM"/>
    <property type="match status" value="1"/>
</dbReference>
<evidence type="ECO:0000256" key="7">
    <source>
        <dbReference type="RuleBase" id="RU004326"/>
    </source>
</evidence>
<comment type="PTM">
    <text evidence="6">Activated by phosphorylation.</text>
</comment>
<dbReference type="Proteomes" id="UP001620520">
    <property type="component" value="Unassembled WGS sequence"/>
</dbReference>
<dbReference type="InterPro" id="IPR005843">
    <property type="entry name" value="A-D-PHexomutase_C"/>
</dbReference>
<evidence type="ECO:0000256" key="2">
    <source>
        <dbReference type="ARBA" id="ARBA00022553"/>
    </source>
</evidence>
<dbReference type="InterPro" id="IPR016055">
    <property type="entry name" value="A-D-PHexomutase_a/b/a-I/II/III"/>
</dbReference>
<evidence type="ECO:0000313" key="14">
    <source>
        <dbReference type="Proteomes" id="UP001620520"/>
    </source>
</evidence>
<dbReference type="InterPro" id="IPR005841">
    <property type="entry name" value="Alpha-D-phosphohexomutase_SF"/>
</dbReference>
<dbReference type="HAMAP" id="MF_01554_B">
    <property type="entry name" value="GlmM_B"/>
    <property type="match status" value="1"/>
</dbReference>
<feature type="active site" description="Phosphoserine intermediate" evidence="6">
    <location>
        <position position="112"/>
    </location>
</feature>
<dbReference type="EC" id="5.4.2.10" evidence="6 8"/>
<dbReference type="NCBIfam" id="TIGR01455">
    <property type="entry name" value="glmM"/>
    <property type="match status" value="1"/>
</dbReference>
<dbReference type="SUPFAM" id="SSF55957">
    <property type="entry name" value="Phosphoglucomutase, C-terminal domain"/>
    <property type="match status" value="1"/>
</dbReference>
<dbReference type="Pfam" id="PF02879">
    <property type="entry name" value="PGM_PMM_II"/>
    <property type="match status" value="1"/>
</dbReference>
<gene>
    <name evidence="6" type="primary">glmM</name>
    <name evidence="13" type="ORF">ABIA52_001264</name>
</gene>
<feature type="binding site" evidence="6">
    <location>
        <position position="253"/>
    </location>
    <ligand>
        <name>Mg(2+)</name>
        <dbReference type="ChEBI" id="CHEBI:18420"/>
    </ligand>
</feature>
<evidence type="ECO:0000256" key="5">
    <source>
        <dbReference type="ARBA" id="ARBA00023235"/>
    </source>
</evidence>
<keyword evidence="14" id="KW-1185">Reference proteome</keyword>
<dbReference type="Gene3D" id="3.30.310.50">
    <property type="entry name" value="Alpha-D-phosphohexomutase, C-terminal domain"/>
    <property type="match status" value="1"/>
</dbReference>
<reference evidence="13 14" key="1">
    <citation type="submission" date="2024-10" db="EMBL/GenBank/DDBJ databases">
        <title>Novel secondary metabolite-producing bacteria for plant disease control.</title>
        <authorList>
            <person name="Chevrette M."/>
        </authorList>
    </citation>
    <scope>NUCLEOTIDE SEQUENCE [LARGE SCALE GENOMIC DNA]</scope>
    <source>
        <strain evidence="13 14">J30 TE3557</strain>
    </source>
</reference>
<comment type="caution">
    <text evidence="13">The sequence shown here is derived from an EMBL/GenBank/DDBJ whole genome shotgun (WGS) entry which is preliminary data.</text>
</comment>
<evidence type="ECO:0000259" key="12">
    <source>
        <dbReference type="Pfam" id="PF02880"/>
    </source>
</evidence>
<evidence type="ECO:0000259" key="11">
    <source>
        <dbReference type="Pfam" id="PF02879"/>
    </source>
</evidence>
<dbReference type="EMBL" id="JBIYEW010000003">
    <property type="protein sequence ID" value="MFK4638375.1"/>
    <property type="molecule type" value="Genomic_DNA"/>
</dbReference>
<dbReference type="InterPro" id="IPR005846">
    <property type="entry name" value="A-D-PHexomutase_a/b/a-III"/>
</dbReference>
<dbReference type="Pfam" id="PF02878">
    <property type="entry name" value="PGM_PMM_I"/>
    <property type="match status" value="1"/>
</dbReference>
<feature type="domain" description="Alpha-D-phosphohexomutase alpha/beta/alpha" evidence="11">
    <location>
        <begin position="167"/>
        <end position="262"/>
    </location>
</feature>
<evidence type="ECO:0000256" key="4">
    <source>
        <dbReference type="ARBA" id="ARBA00022842"/>
    </source>
</evidence>
<dbReference type="InterPro" id="IPR050060">
    <property type="entry name" value="Phosphoglucosamine_mutase"/>
</dbReference>
<feature type="binding site" description="via phosphate group" evidence="6">
    <location>
        <position position="112"/>
    </location>
    <ligand>
        <name>Mg(2+)</name>
        <dbReference type="ChEBI" id="CHEBI:18420"/>
    </ligand>
</feature>
<keyword evidence="4 6" id="KW-0460">Magnesium</keyword>
<dbReference type="InterPro" id="IPR016066">
    <property type="entry name" value="A-D-PHexomutase_CS"/>
</dbReference>
<organism evidence="13 14">
    <name type="scientific">Paenarthrobacter histidinolovorans</name>
    <dbReference type="NCBI Taxonomy" id="43664"/>
    <lineage>
        <taxon>Bacteria</taxon>
        <taxon>Bacillati</taxon>
        <taxon>Actinomycetota</taxon>
        <taxon>Actinomycetes</taxon>
        <taxon>Micrococcales</taxon>
        <taxon>Micrococcaceae</taxon>
        <taxon>Paenarthrobacter</taxon>
    </lineage>
</organism>
<feature type="binding site" evidence="6">
    <location>
        <position position="251"/>
    </location>
    <ligand>
        <name>Mg(2+)</name>
        <dbReference type="ChEBI" id="CHEBI:18420"/>
    </ligand>
</feature>
<keyword evidence="2 6" id="KW-0597">Phosphoprotein</keyword>
<dbReference type="InterPro" id="IPR005844">
    <property type="entry name" value="A-D-PHexomutase_a/b/a-I"/>
</dbReference>
<evidence type="ECO:0000256" key="1">
    <source>
        <dbReference type="ARBA" id="ARBA00010231"/>
    </source>
</evidence>
<dbReference type="SUPFAM" id="SSF53738">
    <property type="entry name" value="Phosphoglucomutase, first 3 domains"/>
    <property type="match status" value="3"/>
</dbReference>
<feature type="domain" description="Alpha-D-phosphohexomutase alpha/beta/alpha" evidence="12">
    <location>
        <begin position="266"/>
        <end position="375"/>
    </location>
</feature>
<proteinExistence type="inferred from homology"/>
<comment type="catalytic activity">
    <reaction evidence="6 8">
        <text>alpha-D-glucosamine 1-phosphate = D-glucosamine 6-phosphate</text>
        <dbReference type="Rhea" id="RHEA:23424"/>
        <dbReference type="ChEBI" id="CHEBI:58516"/>
        <dbReference type="ChEBI" id="CHEBI:58725"/>
        <dbReference type="EC" id="5.4.2.10"/>
    </reaction>
</comment>
<keyword evidence="3 6" id="KW-0479">Metal-binding</keyword>
<comment type="function">
    <text evidence="6 8">Catalyzes the conversion of glucosamine-6-phosphate to glucosamine-1-phosphate.</text>
</comment>
<evidence type="ECO:0000259" key="10">
    <source>
        <dbReference type="Pfam" id="PF02878"/>
    </source>
</evidence>
<protein>
    <recommendedName>
        <fullName evidence="6 8">Phosphoglucosamine mutase</fullName>
        <ecNumber evidence="6 8">5.4.2.10</ecNumber>
    </recommendedName>
</protein>
<accession>A0ABW8N4J7</accession>
<dbReference type="InterPro" id="IPR036900">
    <property type="entry name" value="A-D-PHexomutase_C_sf"/>
</dbReference>
<keyword evidence="5 6" id="KW-0413">Isomerase</keyword>
<feature type="domain" description="Alpha-D-phosphohexomutase alpha/beta/alpha" evidence="10">
    <location>
        <begin position="11"/>
        <end position="147"/>
    </location>
</feature>
<feature type="binding site" evidence="6">
    <location>
        <position position="249"/>
    </location>
    <ligand>
        <name>Mg(2+)</name>
        <dbReference type="ChEBI" id="CHEBI:18420"/>
    </ligand>
</feature>
<sequence>MASSKLDPMSRLFGTDGVRGLANGLLTAELAMQLAQAAAVVLGHDRATDGKRPRAVVARDPRASGEFLAAAVEAGLSSSGIDVYDAGVLPTPAAAYLVADLDADFGVMLSASHNPAPDNGIKFFARGGQKLPDDVEDAIEAQLGKEPQRPVGADVGRIQRFSDAEDRYIVHLLGTLPKRLDGLKVVLDCAHGAASGCSPQVFKDAGADVVVIGAEPDGLNINEGVGSTHLGPLKEAVVKHRADLGVAHDGDADRCLAVDHEGNEVDGDQIMAILALALKKAGKLKYDILVATVMSNLGLKIALRDAGITIRETGVGDRYVLEEMRDGGYNLGGEQSGHVIFSDYATTGDGVLTGLQLAAQVALTGRTLQDLAGAMTKLPQLMINVKGVDKARAATDEGVAAAVAAAELELGETGRVLLRPSGTEALVRVMVEAADMETAERICTELAAVVKERLGASSEMAV</sequence>
<evidence type="ECO:0000313" key="13">
    <source>
        <dbReference type="EMBL" id="MFK4638375.1"/>
    </source>
</evidence>
<dbReference type="GO" id="GO:0008966">
    <property type="term" value="F:phosphoglucosamine mutase activity"/>
    <property type="evidence" value="ECO:0007669"/>
    <property type="project" value="UniProtKB-EC"/>
</dbReference>
<evidence type="ECO:0000256" key="6">
    <source>
        <dbReference type="HAMAP-Rule" id="MF_01554"/>
    </source>
</evidence>
<dbReference type="PRINTS" id="PR00509">
    <property type="entry name" value="PGMPMM"/>
</dbReference>
<evidence type="ECO:0000259" key="9">
    <source>
        <dbReference type="Pfam" id="PF00408"/>
    </source>
</evidence>
<name>A0ABW8N4J7_9MICC</name>
<dbReference type="PANTHER" id="PTHR42946">
    <property type="entry name" value="PHOSPHOHEXOSE MUTASE"/>
    <property type="match status" value="1"/>
</dbReference>
<comment type="similarity">
    <text evidence="1 6 7">Belongs to the phosphohexose mutase family.</text>
</comment>
<feature type="domain" description="Alpha-D-phosphohexomutase C-terminal" evidence="9">
    <location>
        <begin position="382"/>
        <end position="448"/>
    </location>
</feature>
<dbReference type="PANTHER" id="PTHR42946:SF1">
    <property type="entry name" value="PHOSPHOGLUCOMUTASE (ALPHA-D-GLUCOSE-1,6-BISPHOSPHATE-DEPENDENT)"/>
    <property type="match status" value="1"/>
</dbReference>
<dbReference type="InterPro" id="IPR005845">
    <property type="entry name" value="A-D-PHexomutase_a/b/a-II"/>
</dbReference>
<comment type="cofactor">
    <cofactor evidence="6">
        <name>Mg(2+)</name>
        <dbReference type="ChEBI" id="CHEBI:18420"/>
    </cofactor>
    <text evidence="6">Binds 1 Mg(2+) ion per subunit.</text>
</comment>
<evidence type="ECO:0000256" key="8">
    <source>
        <dbReference type="RuleBase" id="RU004327"/>
    </source>
</evidence>
<dbReference type="Pfam" id="PF00408">
    <property type="entry name" value="PGM_PMM_IV"/>
    <property type="match status" value="1"/>
</dbReference>